<organism evidence="1 2">
    <name type="scientific">Paraburkholderia elongata</name>
    <dbReference type="NCBI Taxonomy" id="2675747"/>
    <lineage>
        <taxon>Bacteria</taxon>
        <taxon>Pseudomonadati</taxon>
        <taxon>Pseudomonadota</taxon>
        <taxon>Betaproteobacteria</taxon>
        <taxon>Burkholderiales</taxon>
        <taxon>Burkholderiaceae</taxon>
        <taxon>Paraburkholderia</taxon>
    </lineage>
</organism>
<reference evidence="1 2" key="1">
    <citation type="submission" date="2019-11" db="EMBL/GenBank/DDBJ databases">
        <title>Metabolism of dissolved organic matter in forest soils.</title>
        <authorList>
            <person name="Cyle K.T."/>
            <person name="Wilhelm R.C."/>
            <person name="Martinez C.E."/>
        </authorList>
    </citation>
    <scope>NUCLEOTIDE SEQUENCE [LARGE SCALE GENOMIC DNA]</scope>
    <source>
        <strain evidence="1 2">5N</strain>
    </source>
</reference>
<name>A0A972SQY1_9BURK</name>
<evidence type="ECO:0000313" key="2">
    <source>
        <dbReference type="Proteomes" id="UP000655523"/>
    </source>
</evidence>
<dbReference type="EMBL" id="WOEZ01000345">
    <property type="protein sequence ID" value="NPT62590.1"/>
    <property type="molecule type" value="Genomic_DNA"/>
</dbReference>
<dbReference type="AlphaFoldDB" id="A0A972SQY1"/>
<proteinExistence type="predicted"/>
<accession>A0A972SQY1</accession>
<dbReference type="RefSeq" id="WP_172179050.1">
    <property type="nucleotide sequence ID" value="NZ_WOEZ01000345.1"/>
</dbReference>
<keyword evidence="2" id="KW-1185">Reference proteome</keyword>
<gene>
    <name evidence="1" type="ORF">GNZ13_50985</name>
</gene>
<protein>
    <submittedName>
        <fullName evidence="1">Uncharacterized protein</fullName>
    </submittedName>
</protein>
<evidence type="ECO:0000313" key="1">
    <source>
        <dbReference type="EMBL" id="NPT62590.1"/>
    </source>
</evidence>
<sequence length="62" mass="7407">MRAEEIRELEGILRHIYRFDPNAQQLNAQGSYKRLARTPQVTLSEAFRRQPEYDERDDVEAE</sequence>
<dbReference type="Proteomes" id="UP000655523">
    <property type="component" value="Unassembled WGS sequence"/>
</dbReference>
<comment type="caution">
    <text evidence="1">The sequence shown here is derived from an EMBL/GenBank/DDBJ whole genome shotgun (WGS) entry which is preliminary data.</text>
</comment>